<feature type="transmembrane region" description="Helical" evidence="1">
    <location>
        <begin position="51"/>
        <end position="70"/>
    </location>
</feature>
<dbReference type="RefSeq" id="XP_033459871.1">
    <property type="nucleotide sequence ID" value="XM_033599706.1"/>
</dbReference>
<sequence length="202" mass="22351">MIQYLSIARHSNVRSHPLGRIQSHAPSAIHVHIYTSFFINLRRLFRVQLSLGGNTILAILLIGPLTIYSASRHCSQLLVCMSEIPRSHFAIAPSAPTCSRDEFGVAPDHKRGTYPGPRRSLGDLVTSIVSLDLGSCRCRKYHPGANSQAILASSLEKTSRLLRRGINAVDCHVIYKFFYAGPLTIPLTSTCPFLRRSVAFSH</sequence>
<evidence type="ECO:0000256" key="1">
    <source>
        <dbReference type="SAM" id="Phobius"/>
    </source>
</evidence>
<keyword evidence="1" id="KW-0472">Membrane</keyword>
<dbReference type="AlphaFoldDB" id="A0A6J3M487"/>
<keyword evidence="1" id="KW-1133">Transmembrane helix</keyword>
<organism evidence="3">
    <name type="scientific">Dissoconium aciculare CBS 342.82</name>
    <dbReference type="NCBI Taxonomy" id="1314786"/>
    <lineage>
        <taxon>Eukaryota</taxon>
        <taxon>Fungi</taxon>
        <taxon>Dikarya</taxon>
        <taxon>Ascomycota</taxon>
        <taxon>Pezizomycotina</taxon>
        <taxon>Dothideomycetes</taxon>
        <taxon>Dothideomycetidae</taxon>
        <taxon>Mycosphaerellales</taxon>
        <taxon>Dissoconiaceae</taxon>
        <taxon>Dissoconium</taxon>
    </lineage>
</organism>
<accession>A0A6J3M487</accession>
<reference evidence="3" key="2">
    <citation type="submission" date="2020-04" db="EMBL/GenBank/DDBJ databases">
        <authorList>
            <consortium name="NCBI Genome Project"/>
        </authorList>
    </citation>
    <scope>NUCLEOTIDE SEQUENCE</scope>
    <source>
        <strain evidence="3">CBS 342.82</strain>
    </source>
</reference>
<proteinExistence type="predicted"/>
<dbReference type="Proteomes" id="UP000504637">
    <property type="component" value="Unplaced"/>
</dbReference>
<gene>
    <name evidence="3" type="ORF">K489DRAFT_217912</name>
</gene>
<evidence type="ECO:0000313" key="3">
    <source>
        <dbReference type="RefSeq" id="XP_033459871.1"/>
    </source>
</evidence>
<reference evidence="3" key="3">
    <citation type="submission" date="2025-08" db="UniProtKB">
        <authorList>
            <consortium name="RefSeq"/>
        </authorList>
    </citation>
    <scope>IDENTIFICATION</scope>
    <source>
        <strain evidence="3">CBS 342.82</strain>
    </source>
</reference>
<keyword evidence="1" id="KW-0812">Transmembrane</keyword>
<dbReference type="GeneID" id="54357505"/>
<protein>
    <submittedName>
        <fullName evidence="3">Uncharacterized protein</fullName>
    </submittedName>
</protein>
<reference evidence="3" key="1">
    <citation type="submission" date="2020-01" db="EMBL/GenBank/DDBJ databases">
        <authorList>
            <consortium name="DOE Joint Genome Institute"/>
            <person name="Haridas S."/>
            <person name="Albert R."/>
            <person name="Binder M."/>
            <person name="Bloem J."/>
            <person name="Labutti K."/>
            <person name="Salamov A."/>
            <person name="Andreopoulos B."/>
            <person name="Baker S.E."/>
            <person name="Barry K."/>
            <person name="Bills G."/>
            <person name="Bluhm B.H."/>
            <person name="Cannon C."/>
            <person name="Castanera R."/>
            <person name="Culley D.E."/>
            <person name="Daum C."/>
            <person name="Ezra D."/>
            <person name="Gonzalez J.B."/>
            <person name="Henrissat B."/>
            <person name="Kuo A."/>
            <person name="Liang C."/>
            <person name="Lipzen A."/>
            <person name="Lutzoni F."/>
            <person name="Magnuson J."/>
            <person name="Mondo S."/>
            <person name="Nolan M."/>
            <person name="Ohm R."/>
            <person name="Pangilinan J."/>
            <person name="Park H.-J."/>
            <person name="Ramirez L."/>
            <person name="Alfaro M."/>
            <person name="Sun H."/>
            <person name="Tritt A."/>
            <person name="Yoshinaga Y."/>
            <person name="Zwiers L.-H."/>
            <person name="Turgeon B.G."/>
            <person name="Goodwin S.B."/>
            <person name="Spatafora J.W."/>
            <person name="Crous P.W."/>
            <person name="Grigoriev I.V."/>
        </authorList>
    </citation>
    <scope>NUCLEOTIDE SEQUENCE</scope>
    <source>
        <strain evidence="3">CBS 342.82</strain>
    </source>
</reference>
<evidence type="ECO:0000313" key="2">
    <source>
        <dbReference type="Proteomes" id="UP000504637"/>
    </source>
</evidence>
<keyword evidence="2" id="KW-1185">Reference proteome</keyword>
<name>A0A6J3M487_9PEZI</name>